<dbReference type="GO" id="GO:0005829">
    <property type="term" value="C:cytosol"/>
    <property type="evidence" value="ECO:0007669"/>
    <property type="project" value="TreeGrafter"/>
</dbReference>
<dbReference type="InterPro" id="IPR011006">
    <property type="entry name" value="CheY-like_superfamily"/>
</dbReference>
<dbReference type="PANTHER" id="PTHR48111:SF50">
    <property type="entry name" value="KDP OPERON TRANSCRIPTIONAL REGULATORY PROTEIN KDPE"/>
    <property type="match status" value="1"/>
</dbReference>
<dbReference type="GO" id="GO:0006355">
    <property type="term" value="P:regulation of DNA-templated transcription"/>
    <property type="evidence" value="ECO:0007669"/>
    <property type="project" value="InterPro"/>
</dbReference>
<evidence type="ECO:0000256" key="2">
    <source>
        <dbReference type="PROSITE-ProRule" id="PRU00169"/>
    </source>
</evidence>
<evidence type="ECO:0000313" key="7">
    <source>
        <dbReference type="Proteomes" id="UP000575068"/>
    </source>
</evidence>
<dbReference type="InterPro" id="IPR001867">
    <property type="entry name" value="OmpR/PhoB-type_DNA-bd"/>
</dbReference>
<dbReference type="InterPro" id="IPR036388">
    <property type="entry name" value="WH-like_DNA-bd_sf"/>
</dbReference>
<dbReference type="RefSeq" id="WP_184476678.1">
    <property type="nucleotide sequence ID" value="NZ_JACHOV010000011.1"/>
</dbReference>
<dbReference type="Proteomes" id="UP000575068">
    <property type="component" value="Unassembled WGS sequence"/>
</dbReference>
<dbReference type="SMART" id="SM00448">
    <property type="entry name" value="REC"/>
    <property type="match status" value="1"/>
</dbReference>
<dbReference type="SUPFAM" id="SSF52172">
    <property type="entry name" value="CheY-like"/>
    <property type="match status" value="1"/>
</dbReference>
<dbReference type="InterPro" id="IPR001789">
    <property type="entry name" value="Sig_transdc_resp-reg_receiver"/>
</dbReference>
<feature type="DNA-binding region" description="OmpR/PhoB-type" evidence="3">
    <location>
        <begin position="129"/>
        <end position="228"/>
    </location>
</feature>
<gene>
    <name evidence="6" type="ORF">HNQ99_002844</name>
</gene>
<dbReference type="Gene3D" id="3.40.50.2300">
    <property type="match status" value="1"/>
</dbReference>
<accession>A0A840HX28</accession>
<dbReference type="Gene3D" id="1.10.10.10">
    <property type="entry name" value="Winged helix-like DNA-binding domain superfamily/Winged helix DNA-binding domain"/>
    <property type="match status" value="1"/>
</dbReference>
<keyword evidence="2" id="KW-0597">Phosphoprotein</keyword>
<evidence type="ECO:0000259" key="5">
    <source>
        <dbReference type="PROSITE" id="PS51755"/>
    </source>
</evidence>
<evidence type="ECO:0000256" key="1">
    <source>
        <dbReference type="ARBA" id="ARBA00023125"/>
    </source>
</evidence>
<dbReference type="GO" id="GO:0000156">
    <property type="term" value="F:phosphorelay response regulator activity"/>
    <property type="evidence" value="ECO:0007669"/>
    <property type="project" value="TreeGrafter"/>
</dbReference>
<proteinExistence type="predicted"/>
<dbReference type="Gene3D" id="6.10.250.690">
    <property type="match status" value="1"/>
</dbReference>
<dbReference type="EMBL" id="JACHOV010000011">
    <property type="protein sequence ID" value="MBB4642513.1"/>
    <property type="molecule type" value="Genomic_DNA"/>
</dbReference>
<dbReference type="GO" id="GO:0032993">
    <property type="term" value="C:protein-DNA complex"/>
    <property type="evidence" value="ECO:0007669"/>
    <property type="project" value="TreeGrafter"/>
</dbReference>
<feature type="domain" description="OmpR/PhoB-type" evidence="5">
    <location>
        <begin position="129"/>
        <end position="228"/>
    </location>
</feature>
<feature type="modified residue" description="4-aspartylphosphate" evidence="2">
    <location>
        <position position="55"/>
    </location>
</feature>
<evidence type="ECO:0000259" key="4">
    <source>
        <dbReference type="PROSITE" id="PS50110"/>
    </source>
</evidence>
<organism evidence="6 7">
    <name type="scientific">Rhizorhapis suberifaciens</name>
    <name type="common">corky root of lettuce</name>
    <dbReference type="NCBI Taxonomy" id="13656"/>
    <lineage>
        <taxon>Bacteria</taxon>
        <taxon>Pseudomonadati</taxon>
        <taxon>Pseudomonadota</taxon>
        <taxon>Alphaproteobacteria</taxon>
        <taxon>Sphingomonadales</taxon>
        <taxon>Sphingomonadaceae</taxon>
        <taxon>Rhizorhapis</taxon>
    </lineage>
</organism>
<dbReference type="PROSITE" id="PS51755">
    <property type="entry name" value="OMPR_PHOB"/>
    <property type="match status" value="1"/>
</dbReference>
<dbReference type="PROSITE" id="PS50110">
    <property type="entry name" value="RESPONSE_REGULATORY"/>
    <property type="match status" value="1"/>
</dbReference>
<evidence type="ECO:0000313" key="6">
    <source>
        <dbReference type="EMBL" id="MBB4642513.1"/>
    </source>
</evidence>
<dbReference type="GO" id="GO:0000976">
    <property type="term" value="F:transcription cis-regulatory region binding"/>
    <property type="evidence" value="ECO:0007669"/>
    <property type="project" value="TreeGrafter"/>
</dbReference>
<dbReference type="SMART" id="SM00862">
    <property type="entry name" value="Trans_reg_C"/>
    <property type="match status" value="1"/>
</dbReference>
<reference evidence="6 7" key="1">
    <citation type="submission" date="2020-08" db="EMBL/GenBank/DDBJ databases">
        <title>Genomic Encyclopedia of Type Strains, Phase IV (KMG-IV): sequencing the most valuable type-strain genomes for metagenomic binning, comparative biology and taxonomic classification.</title>
        <authorList>
            <person name="Goeker M."/>
        </authorList>
    </citation>
    <scope>NUCLEOTIDE SEQUENCE [LARGE SCALE GENOMIC DNA]</scope>
    <source>
        <strain evidence="6 7">DSM 7465</strain>
    </source>
</reference>
<keyword evidence="1 3" id="KW-0238">DNA-binding</keyword>
<dbReference type="CDD" id="cd00383">
    <property type="entry name" value="trans_reg_C"/>
    <property type="match status" value="1"/>
</dbReference>
<dbReference type="InterPro" id="IPR039420">
    <property type="entry name" value="WalR-like"/>
</dbReference>
<feature type="domain" description="Response regulatory" evidence="4">
    <location>
        <begin position="6"/>
        <end position="119"/>
    </location>
</feature>
<dbReference type="Pfam" id="PF00486">
    <property type="entry name" value="Trans_reg_C"/>
    <property type="match status" value="1"/>
</dbReference>
<keyword evidence="7" id="KW-1185">Reference proteome</keyword>
<dbReference type="PANTHER" id="PTHR48111">
    <property type="entry name" value="REGULATOR OF RPOS"/>
    <property type="match status" value="1"/>
</dbReference>
<name>A0A840HX28_9SPHN</name>
<evidence type="ECO:0000256" key="3">
    <source>
        <dbReference type="PROSITE-ProRule" id="PRU01091"/>
    </source>
</evidence>
<dbReference type="AlphaFoldDB" id="A0A840HX28"/>
<comment type="caution">
    <text evidence="6">The sequence shown here is derived from an EMBL/GenBank/DDBJ whole genome shotgun (WGS) entry which is preliminary data.</text>
</comment>
<protein>
    <submittedName>
        <fullName evidence="6">Two-component system KDP operon response regulator KdpE</fullName>
    </submittedName>
</protein>
<sequence length="230" mass="25557">MTAHKKILIVDDERHIRRLLAAMLMRAGYEPIEASSAKEALSLANIVSPAAILLDLGLPDRDGLELLPLLGAAAKAAIIVISAREETAEKIAALDLGADDYVTKPFDSEEVLARLRSALRRHVQGDMQQEIVRAGAVEIDLGARMVRRHGEEVRLTPKEYHFLAVLARHFGRVCTHMQILKEVWGPAHEQDVEYLRVVARSLRLKLEENPSSPRLIRNEPGVGYRLLTGS</sequence>
<dbReference type="Pfam" id="PF00072">
    <property type="entry name" value="Response_reg"/>
    <property type="match status" value="1"/>
</dbReference>